<gene>
    <name evidence="3" type="ORF">FIBSPDRAFT_784162</name>
</gene>
<evidence type="ECO:0008006" key="5">
    <source>
        <dbReference type="Google" id="ProtNLM"/>
    </source>
</evidence>
<dbReference type="AlphaFoldDB" id="A0A166NAV6"/>
<protein>
    <recommendedName>
        <fullName evidence="5">Hamartin-domain-containing protein</fullName>
    </recommendedName>
</protein>
<name>A0A166NAV6_9AGAM</name>
<reference evidence="3 4" key="1">
    <citation type="journal article" date="2016" name="Mol. Biol. Evol.">
        <title>Comparative Genomics of Early-Diverging Mushroom-Forming Fungi Provides Insights into the Origins of Lignocellulose Decay Capabilities.</title>
        <authorList>
            <person name="Nagy L.G."/>
            <person name="Riley R."/>
            <person name="Tritt A."/>
            <person name="Adam C."/>
            <person name="Daum C."/>
            <person name="Floudas D."/>
            <person name="Sun H."/>
            <person name="Yadav J.S."/>
            <person name="Pangilinan J."/>
            <person name="Larsson K.H."/>
            <person name="Matsuura K."/>
            <person name="Barry K."/>
            <person name="Labutti K."/>
            <person name="Kuo R."/>
            <person name="Ohm R.A."/>
            <person name="Bhattacharya S.S."/>
            <person name="Shirouzu T."/>
            <person name="Yoshinaga Y."/>
            <person name="Martin F.M."/>
            <person name="Grigoriev I.V."/>
            <person name="Hibbett D.S."/>
        </authorList>
    </citation>
    <scope>NUCLEOTIDE SEQUENCE [LARGE SCALE GENOMIC DNA]</scope>
    <source>
        <strain evidence="3 4">CBS 109695</strain>
    </source>
</reference>
<dbReference type="GO" id="GO:0032007">
    <property type="term" value="P:negative regulation of TOR signaling"/>
    <property type="evidence" value="ECO:0007669"/>
    <property type="project" value="TreeGrafter"/>
</dbReference>
<feature type="compositionally biased region" description="Polar residues" evidence="2">
    <location>
        <begin position="573"/>
        <end position="584"/>
    </location>
</feature>
<accession>A0A166NAV6</accession>
<dbReference type="Proteomes" id="UP000076532">
    <property type="component" value="Unassembled WGS sequence"/>
</dbReference>
<dbReference type="PANTHER" id="PTHR15154:SF2">
    <property type="entry name" value="HAMARTIN"/>
    <property type="match status" value="1"/>
</dbReference>
<dbReference type="STRING" id="436010.A0A166NAV6"/>
<feature type="region of interest" description="Disordered" evidence="2">
    <location>
        <begin position="552"/>
        <end position="591"/>
    </location>
</feature>
<organism evidence="3 4">
    <name type="scientific">Athelia psychrophila</name>
    <dbReference type="NCBI Taxonomy" id="1759441"/>
    <lineage>
        <taxon>Eukaryota</taxon>
        <taxon>Fungi</taxon>
        <taxon>Dikarya</taxon>
        <taxon>Basidiomycota</taxon>
        <taxon>Agaricomycotina</taxon>
        <taxon>Agaricomycetes</taxon>
        <taxon>Agaricomycetidae</taxon>
        <taxon>Atheliales</taxon>
        <taxon>Atheliaceae</taxon>
        <taxon>Athelia</taxon>
    </lineage>
</organism>
<evidence type="ECO:0000256" key="2">
    <source>
        <dbReference type="SAM" id="MobiDB-lite"/>
    </source>
</evidence>
<feature type="coiled-coil region" evidence="1">
    <location>
        <begin position="637"/>
        <end position="703"/>
    </location>
</feature>
<dbReference type="EMBL" id="KV417524">
    <property type="protein sequence ID" value="KZP24822.1"/>
    <property type="molecule type" value="Genomic_DNA"/>
</dbReference>
<keyword evidence="4" id="KW-1185">Reference proteome</keyword>
<dbReference type="PANTHER" id="PTHR15154">
    <property type="entry name" value="HAMARTIN"/>
    <property type="match status" value="1"/>
</dbReference>
<evidence type="ECO:0000313" key="3">
    <source>
        <dbReference type="EMBL" id="KZP24822.1"/>
    </source>
</evidence>
<dbReference type="GO" id="GO:0033596">
    <property type="term" value="C:TSC1-TSC2 complex"/>
    <property type="evidence" value="ECO:0007669"/>
    <property type="project" value="TreeGrafter"/>
</dbReference>
<dbReference type="GO" id="GO:0051726">
    <property type="term" value="P:regulation of cell cycle"/>
    <property type="evidence" value="ECO:0007669"/>
    <property type="project" value="TreeGrafter"/>
</dbReference>
<proteinExistence type="predicted"/>
<keyword evidence="1" id="KW-0175">Coiled coil</keyword>
<evidence type="ECO:0000256" key="1">
    <source>
        <dbReference type="SAM" id="Coils"/>
    </source>
</evidence>
<dbReference type="OrthoDB" id="28737at2759"/>
<dbReference type="InterPro" id="IPR007483">
    <property type="entry name" value="Hamartin"/>
</dbReference>
<sequence>MSVASISRQVRSLLAGSSDTPSTIETLRNVEAFVLECSASPEQDSLLDALDDELQGIHHDLVGHGSLEQTQVFLRVLYHLRPILSSTSIIATWFDLVLRPALREPKLSTEAVNYAKELIICALEGSGSPEKVAEFRRRLFDLYLLDAMNEGSGADVLEWADLDQEQRDKKTQWKVNLEDLLVKYGLQRPDDLFTEIAICFSTPSSRLQLFMFLNVYTSQPPFQAISSVLAAHPLMSILLRSLLLDNSSTVCTTGLTVVVKLISILAVHASADLKSLLPQLYAVLVRIICWRERPLSDLRSNSSAADLSENRAEAETSLDLEIQTERAALHIRPDLDWERLELTFDGTASSAPSCRALFTILYYLFPRTTLRMLRKPSACLAERQFETPYTISWEEALDSEKIRSHSESLTRTHILHPLIIWRDTTSELSQPDFWANYSVSQIASESMMMDLRHAAFAMRARHPELAPQPNPDDALESPIDFGDDVPIINPPSLFGSAEDLSLNALTPHPQPIELREPAGRPRISLQYMLSASVALKSNVDVEIIQPSHSWPSGLFPTAASSPSRRSVSLPAESETSSLLQPEFQSQEHTHHPSHVAQAISGLQREVLLLRNELNFELWLSRENVKHIGRLFQDQLLSKNAENERQGLYNKLRKYRAQVTELERELKEHKEQAFSAKNKYADWNTELQSKLREFRQEKKTWITEAASLRTLQRPTLDRFVAQGKLLSDATKQVFDLQTQKKATQHKIDRLHDYERQIEQHVKMQRLWDDDFQKFNGRGEELEFMKSKYRQMEMRLETYEKLHAEMDDGARVYRRQIQALEARLAVANKKNATPRHMSAEDIAAFAAEKTALANSNAQLREENIDLREEVEEMTAMIEMLKAQVSGRKGLISARASPIMFG</sequence>
<evidence type="ECO:0000313" key="4">
    <source>
        <dbReference type="Proteomes" id="UP000076532"/>
    </source>
</evidence>
<feature type="coiled-coil region" evidence="1">
    <location>
        <begin position="780"/>
        <end position="881"/>
    </location>
</feature>